<evidence type="ECO:0000313" key="1">
    <source>
        <dbReference type="EMBL" id="KAI0063650.1"/>
    </source>
</evidence>
<organism evidence="1 2">
    <name type="scientific">Artomyces pyxidatus</name>
    <dbReference type="NCBI Taxonomy" id="48021"/>
    <lineage>
        <taxon>Eukaryota</taxon>
        <taxon>Fungi</taxon>
        <taxon>Dikarya</taxon>
        <taxon>Basidiomycota</taxon>
        <taxon>Agaricomycotina</taxon>
        <taxon>Agaricomycetes</taxon>
        <taxon>Russulales</taxon>
        <taxon>Auriscalpiaceae</taxon>
        <taxon>Artomyces</taxon>
    </lineage>
</organism>
<sequence length="382" mass="42211">MSHARLLALFLLLFFIFIFVYHRLRYGRSAPADIESGRRPSFSKPHPPPIPSRSHLVQQVRENPNYQSTSWTQPNRSIAPQIPPRTPRSPPPSLARTDLCPLPAPPLARISDTPPRHLTPGSFAWTPHWHSPSAPQLLIKPPSLAERPQLLPPSSSNPAAPAPVPQHPPKPVSPPVPHASALPTPLAPVLPHSSRLSIRPSIPTLPVENVDADDLRALASEQTRFMKLMFDAGREARRRGNSALAEELMKNGKLHEASKDALNAQASKLIFEEHNKKLKQGLVDLHGLYKDEAISYAEKSLAEAVDRGDYKIQFIVGQGHHSSREVVIKPAIEKMMRERGLSASIHPRNPGLLIVQLKAGRPDATRKAHRRARARVRGVAGL</sequence>
<keyword evidence="2" id="KW-1185">Reference proteome</keyword>
<name>A0ACB8T4I4_9AGAM</name>
<dbReference type="EMBL" id="MU277202">
    <property type="protein sequence ID" value="KAI0063650.1"/>
    <property type="molecule type" value="Genomic_DNA"/>
</dbReference>
<accession>A0ACB8T4I4</accession>
<comment type="caution">
    <text evidence="1">The sequence shown here is derived from an EMBL/GenBank/DDBJ whole genome shotgun (WGS) entry which is preliminary data.</text>
</comment>
<proteinExistence type="predicted"/>
<reference evidence="1" key="2">
    <citation type="journal article" date="2022" name="New Phytol.">
        <title>Evolutionary transition to the ectomycorrhizal habit in the genomes of a hyperdiverse lineage of mushroom-forming fungi.</title>
        <authorList>
            <person name="Looney B."/>
            <person name="Miyauchi S."/>
            <person name="Morin E."/>
            <person name="Drula E."/>
            <person name="Courty P.E."/>
            <person name="Kohler A."/>
            <person name="Kuo A."/>
            <person name="LaButti K."/>
            <person name="Pangilinan J."/>
            <person name="Lipzen A."/>
            <person name="Riley R."/>
            <person name="Andreopoulos W."/>
            <person name="He G."/>
            <person name="Johnson J."/>
            <person name="Nolan M."/>
            <person name="Tritt A."/>
            <person name="Barry K.W."/>
            <person name="Grigoriev I.V."/>
            <person name="Nagy L.G."/>
            <person name="Hibbett D."/>
            <person name="Henrissat B."/>
            <person name="Matheny P.B."/>
            <person name="Labbe J."/>
            <person name="Martin F.M."/>
        </authorList>
    </citation>
    <scope>NUCLEOTIDE SEQUENCE</scope>
    <source>
        <strain evidence="1">HHB10654</strain>
    </source>
</reference>
<gene>
    <name evidence="1" type="ORF">BV25DRAFT_400833</name>
</gene>
<dbReference type="Proteomes" id="UP000814140">
    <property type="component" value="Unassembled WGS sequence"/>
</dbReference>
<evidence type="ECO:0000313" key="2">
    <source>
        <dbReference type="Proteomes" id="UP000814140"/>
    </source>
</evidence>
<protein>
    <submittedName>
        <fullName evidence="1">Uncharacterized protein</fullName>
    </submittedName>
</protein>
<reference evidence="1" key="1">
    <citation type="submission" date="2021-03" db="EMBL/GenBank/DDBJ databases">
        <authorList>
            <consortium name="DOE Joint Genome Institute"/>
            <person name="Ahrendt S."/>
            <person name="Looney B.P."/>
            <person name="Miyauchi S."/>
            <person name="Morin E."/>
            <person name="Drula E."/>
            <person name="Courty P.E."/>
            <person name="Chicoki N."/>
            <person name="Fauchery L."/>
            <person name="Kohler A."/>
            <person name="Kuo A."/>
            <person name="Labutti K."/>
            <person name="Pangilinan J."/>
            <person name="Lipzen A."/>
            <person name="Riley R."/>
            <person name="Andreopoulos W."/>
            <person name="He G."/>
            <person name="Johnson J."/>
            <person name="Barry K.W."/>
            <person name="Grigoriev I.V."/>
            <person name="Nagy L."/>
            <person name="Hibbett D."/>
            <person name="Henrissat B."/>
            <person name="Matheny P.B."/>
            <person name="Labbe J."/>
            <person name="Martin F."/>
        </authorList>
    </citation>
    <scope>NUCLEOTIDE SEQUENCE</scope>
    <source>
        <strain evidence="1">HHB10654</strain>
    </source>
</reference>